<dbReference type="EMBL" id="KB445808">
    <property type="protein sequence ID" value="EMD33036.1"/>
    <property type="molecule type" value="Genomic_DNA"/>
</dbReference>
<evidence type="ECO:0000313" key="3">
    <source>
        <dbReference type="EMBL" id="EMD33036.1"/>
    </source>
</evidence>
<keyword evidence="4" id="KW-1185">Reference proteome</keyword>
<dbReference type="STRING" id="914234.M2R2C5"/>
<proteinExistence type="predicted"/>
<dbReference type="Gene3D" id="3.30.710.10">
    <property type="entry name" value="Potassium Channel Kv1.1, Chain A"/>
    <property type="match status" value="1"/>
</dbReference>
<dbReference type="Pfam" id="PF00651">
    <property type="entry name" value="BTB"/>
    <property type="match status" value="1"/>
</dbReference>
<feature type="domain" description="BTB" evidence="2">
    <location>
        <begin position="23"/>
        <end position="53"/>
    </location>
</feature>
<evidence type="ECO:0000256" key="1">
    <source>
        <dbReference type="SAM" id="MobiDB-lite"/>
    </source>
</evidence>
<feature type="region of interest" description="Disordered" evidence="1">
    <location>
        <begin position="307"/>
        <end position="336"/>
    </location>
</feature>
<protein>
    <recommendedName>
        <fullName evidence="2">BTB domain-containing protein</fullName>
    </recommendedName>
</protein>
<dbReference type="Proteomes" id="UP000016930">
    <property type="component" value="Unassembled WGS sequence"/>
</dbReference>
<dbReference type="InterPro" id="IPR000210">
    <property type="entry name" value="BTB/POZ_dom"/>
</dbReference>
<accession>M2R2C5</accession>
<evidence type="ECO:0000259" key="2">
    <source>
        <dbReference type="PROSITE" id="PS50097"/>
    </source>
</evidence>
<dbReference type="OrthoDB" id="2752332at2759"/>
<organism evidence="3 4">
    <name type="scientific">Ceriporiopsis subvermispora (strain B)</name>
    <name type="common">White-rot fungus</name>
    <name type="synonym">Gelatoporia subvermispora</name>
    <dbReference type="NCBI Taxonomy" id="914234"/>
    <lineage>
        <taxon>Eukaryota</taxon>
        <taxon>Fungi</taxon>
        <taxon>Dikarya</taxon>
        <taxon>Basidiomycota</taxon>
        <taxon>Agaricomycotina</taxon>
        <taxon>Agaricomycetes</taxon>
        <taxon>Polyporales</taxon>
        <taxon>Gelatoporiaceae</taxon>
        <taxon>Gelatoporia</taxon>
    </lineage>
</organism>
<dbReference type="AlphaFoldDB" id="M2R2C5"/>
<sequence length="336" mass="37936">MDTTESSALPFEIKDRSLWFDDGNVILVAEDAAFRVYRGLLSTRSTVFHDLFEVPQPPDAESFQGCPVVRLHDRSADLHCLLRALFGTMFPEVEQPEFRKIAPLVRLCHQYDVTNLLQLTSKLLTTMFPATLANLEKMQTAYTQSDAMEAVNIFRLIGEQSVLPAAFYLCCQDPAQPPTKDIQYRHEFAMLHDVEDQMKCLKLQAWLRFTNHQLLLKLLNGTNTDVRFCRDKKGKIGCSTLLQKKMAELVAAMGLGENTIDCALFQSNDGLWAVLRLCDDCAWALSRRDRMERLSLWSRLPSVLGISQGTGGPNRSHTDVKLSESEEEPDSGSESE</sequence>
<dbReference type="PROSITE" id="PS50097">
    <property type="entry name" value="BTB"/>
    <property type="match status" value="1"/>
</dbReference>
<gene>
    <name evidence="3" type="ORF">CERSUDRAFT_99052</name>
</gene>
<reference evidence="3 4" key="1">
    <citation type="journal article" date="2012" name="Proc. Natl. Acad. Sci. U.S.A.">
        <title>Comparative genomics of Ceriporiopsis subvermispora and Phanerochaete chrysosporium provide insight into selective ligninolysis.</title>
        <authorList>
            <person name="Fernandez-Fueyo E."/>
            <person name="Ruiz-Duenas F.J."/>
            <person name="Ferreira P."/>
            <person name="Floudas D."/>
            <person name="Hibbett D.S."/>
            <person name="Canessa P."/>
            <person name="Larrondo L.F."/>
            <person name="James T.Y."/>
            <person name="Seelenfreund D."/>
            <person name="Lobos S."/>
            <person name="Polanco R."/>
            <person name="Tello M."/>
            <person name="Honda Y."/>
            <person name="Watanabe T."/>
            <person name="Watanabe T."/>
            <person name="Ryu J.S."/>
            <person name="Kubicek C.P."/>
            <person name="Schmoll M."/>
            <person name="Gaskell J."/>
            <person name="Hammel K.E."/>
            <person name="St John F.J."/>
            <person name="Vanden Wymelenberg A."/>
            <person name="Sabat G."/>
            <person name="Splinter BonDurant S."/>
            <person name="Syed K."/>
            <person name="Yadav J.S."/>
            <person name="Doddapaneni H."/>
            <person name="Subramanian V."/>
            <person name="Lavin J.L."/>
            <person name="Oguiza J.A."/>
            <person name="Perez G."/>
            <person name="Pisabarro A.G."/>
            <person name="Ramirez L."/>
            <person name="Santoyo F."/>
            <person name="Master E."/>
            <person name="Coutinho P.M."/>
            <person name="Henrissat B."/>
            <person name="Lombard V."/>
            <person name="Magnuson J.K."/>
            <person name="Kuees U."/>
            <person name="Hori C."/>
            <person name="Igarashi K."/>
            <person name="Samejima M."/>
            <person name="Held B.W."/>
            <person name="Barry K.W."/>
            <person name="LaButti K.M."/>
            <person name="Lapidus A."/>
            <person name="Lindquist E.A."/>
            <person name="Lucas S.M."/>
            <person name="Riley R."/>
            <person name="Salamov A.A."/>
            <person name="Hoffmeister D."/>
            <person name="Schwenk D."/>
            <person name="Hadar Y."/>
            <person name="Yarden O."/>
            <person name="de Vries R.P."/>
            <person name="Wiebenga A."/>
            <person name="Stenlid J."/>
            <person name="Eastwood D."/>
            <person name="Grigoriev I.V."/>
            <person name="Berka R.M."/>
            <person name="Blanchette R.A."/>
            <person name="Kersten P."/>
            <person name="Martinez A.T."/>
            <person name="Vicuna R."/>
            <person name="Cullen D."/>
        </authorList>
    </citation>
    <scope>NUCLEOTIDE SEQUENCE [LARGE SCALE GENOMIC DNA]</scope>
    <source>
        <strain evidence="3 4">B</strain>
    </source>
</reference>
<dbReference type="InterPro" id="IPR011333">
    <property type="entry name" value="SKP1/BTB/POZ_sf"/>
</dbReference>
<dbReference type="CDD" id="cd18186">
    <property type="entry name" value="BTB_POZ_ZBTB_KLHL-like"/>
    <property type="match status" value="1"/>
</dbReference>
<dbReference type="SUPFAM" id="SSF54695">
    <property type="entry name" value="POZ domain"/>
    <property type="match status" value="1"/>
</dbReference>
<dbReference type="HOGENOM" id="CLU_033082_3_2_1"/>
<evidence type="ECO:0000313" key="4">
    <source>
        <dbReference type="Proteomes" id="UP000016930"/>
    </source>
</evidence>
<feature type="compositionally biased region" description="Acidic residues" evidence="1">
    <location>
        <begin position="325"/>
        <end position="336"/>
    </location>
</feature>
<name>M2R2C5_CERS8</name>